<dbReference type="Proteomes" id="UP000567293">
    <property type="component" value="Unassembled WGS sequence"/>
</dbReference>
<reference evidence="2" key="1">
    <citation type="submission" date="2020-06" db="EMBL/GenBank/DDBJ databases">
        <title>Legume-microbial interactions unlock mineral nutrients during tropical forest succession.</title>
        <authorList>
            <person name="Epihov D.Z."/>
        </authorList>
    </citation>
    <scope>NUCLEOTIDE SEQUENCE [LARGE SCALE GENOMIC DNA]</scope>
    <source>
        <strain evidence="2">Pan2503</strain>
    </source>
</reference>
<name>A0A7V8SW05_9BACT</name>
<dbReference type="EMBL" id="JACDQQ010000704">
    <property type="protein sequence ID" value="MBA0084765.1"/>
    <property type="molecule type" value="Genomic_DNA"/>
</dbReference>
<dbReference type="PANTHER" id="PTHR33169:SF13">
    <property type="entry name" value="PADR-FAMILY TRANSCRIPTIONAL REGULATOR"/>
    <property type="match status" value="1"/>
</dbReference>
<protein>
    <submittedName>
        <fullName evidence="2">Helix-turn-helix transcriptional regulator</fullName>
    </submittedName>
</protein>
<sequence>MTRKKETESFLPLTPAMFHILLALADGEKHGYAILKEVARRTDDKVRLSAGTLYGNLSRLESAGLIAESTRRPEIVLDDERRRYYLLTEFGREVAVAEAERMEEAVGQARAKKLFRKPKLA</sequence>
<feature type="domain" description="Transcription regulator PadR N-terminal" evidence="1">
    <location>
        <begin position="20"/>
        <end position="94"/>
    </location>
</feature>
<proteinExistence type="predicted"/>
<dbReference type="InterPro" id="IPR036388">
    <property type="entry name" value="WH-like_DNA-bd_sf"/>
</dbReference>
<evidence type="ECO:0000259" key="1">
    <source>
        <dbReference type="Pfam" id="PF03551"/>
    </source>
</evidence>
<dbReference type="AlphaFoldDB" id="A0A7V8SW05"/>
<evidence type="ECO:0000313" key="2">
    <source>
        <dbReference type="EMBL" id="MBA0084765.1"/>
    </source>
</evidence>
<dbReference type="InterPro" id="IPR036390">
    <property type="entry name" value="WH_DNA-bd_sf"/>
</dbReference>
<gene>
    <name evidence="2" type="ORF">HRJ53_07210</name>
</gene>
<organism evidence="2 3">
    <name type="scientific">Candidatus Acidiferrum panamense</name>
    <dbReference type="NCBI Taxonomy" id="2741543"/>
    <lineage>
        <taxon>Bacteria</taxon>
        <taxon>Pseudomonadati</taxon>
        <taxon>Acidobacteriota</taxon>
        <taxon>Terriglobia</taxon>
        <taxon>Candidatus Acidiferrales</taxon>
        <taxon>Candidatus Acidiferrum</taxon>
    </lineage>
</organism>
<evidence type="ECO:0000313" key="3">
    <source>
        <dbReference type="Proteomes" id="UP000567293"/>
    </source>
</evidence>
<keyword evidence="3" id="KW-1185">Reference proteome</keyword>
<dbReference type="Gene3D" id="1.10.10.10">
    <property type="entry name" value="Winged helix-like DNA-binding domain superfamily/Winged helix DNA-binding domain"/>
    <property type="match status" value="1"/>
</dbReference>
<accession>A0A7V8SW05</accession>
<dbReference type="InterPro" id="IPR052509">
    <property type="entry name" value="Metal_resp_DNA-bind_regulator"/>
</dbReference>
<dbReference type="PANTHER" id="PTHR33169">
    <property type="entry name" value="PADR-FAMILY TRANSCRIPTIONAL REGULATOR"/>
    <property type="match status" value="1"/>
</dbReference>
<dbReference type="Pfam" id="PF03551">
    <property type="entry name" value="PadR"/>
    <property type="match status" value="1"/>
</dbReference>
<dbReference type="InterPro" id="IPR005149">
    <property type="entry name" value="Tscrpt_reg_PadR_N"/>
</dbReference>
<dbReference type="SUPFAM" id="SSF46785">
    <property type="entry name" value="Winged helix' DNA-binding domain"/>
    <property type="match status" value="1"/>
</dbReference>
<comment type="caution">
    <text evidence="2">The sequence shown here is derived from an EMBL/GenBank/DDBJ whole genome shotgun (WGS) entry which is preliminary data.</text>
</comment>